<gene>
    <name evidence="2" type="ORF">MMA15_03500</name>
</gene>
<accession>A0ABS9STA6</accession>
<feature type="compositionally biased region" description="Low complexity" evidence="1">
    <location>
        <begin position="47"/>
        <end position="61"/>
    </location>
</feature>
<name>A0ABS9STA6_9ACTN</name>
<organism evidence="2 3">
    <name type="scientific">Streptomyces marispadix</name>
    <dbReference type="NCBI Taxonomy" id="2922868"/>
    <lineage>
        <taxon>Bacteria</taxon>
        <taxon>Bacillati</taxon>
        <taxon>Actinomycetota</taxon>
        <taxon>Actinomycetes</taxon>
        <taxon>Kitasatosporales</taxon>
        <taxon>Streptomycetaceae</taxon>
        <taxon>Streptomyces</taxon>
    </lineage>
</organism>
<feature type="region of interest" description="Disordered" evidence="1">
    <location>
        <begin position="1"/>
        <end position="216"/>
    </location>
</feature>
<dbReference type="RefSeq" id="WP_241057448.1">
    <property type="nucleotide sequence ID" value="NZ_JAKWJU010000002.1"/>
</dbReference>
<feature type="compositionally biased region" description="Basic and acidic residues" evidence="1">
    <location>
        <begin position="113"/>
        <end position="123"/>
    </location>
</feature>
<sequence>MSLPAADELFRTTGGSAVQPSTPSNQNHINGEESADKNAQSTTRVPAPAGGRDSADSSSVDAAEETDSGIGEDADSEAGDGGGSEHSAAGEGDESGAEGGATPGGPASGGSEHTGRDSGEGPDRQPGPRRSVPGQGNSQGGVGRSGGGQGGSAGAMDVPPRQSAGPVGGPAAKSPQQTKSSRTAEPRTRQPAGSTGRRGGRGANRRPSGRERHDEKITVYVSAEELMDLEHARLVLRGEHGLAVDRGRIVREAVAVVLADLESRGDASILVRRLRGR</sequence>
<evidence type="ECO:0000256" key="1">
    <source>
        <dbReference type="SAM" id="MobiDB-lite"/>
    </source>
</evidence>
<keyword evidence="3" id="KW-1185">Reference proteome</keyword>
<reference evidence="2" key="1">
    <citation type="submission" date="2022-03" db="EMBL/GenBank/DDBJ databases">
        <authorList>
            <person name="Santos J.D.N."/>
            <person name="Kallscheuer N."/>
            <person name="Jogler C."/>
            <person name="Lage O.M."/>
        </authorList>
    </citation>
    <scope>NUCLEOTIDE SEQUENCE</scope>
    <source>
        <strain evidence="2">M600PL45_2</strain>
    </source>
</reference>
<proteinExistence type="predicted"/>
<dbReference type="Proteomes" id="UP001166784">
    <property type="component" value="Unassembled WGS sequence"/>
</dbReference>
<reference evidence="2" key="2">
    <citation type="journal article" date="2023" name="Int. J. Syst. Evol. Microbiol.">
        <title>Streptomyces marispadix sp. nov., isolated from marine beach sediment of the Northern Coast of Portugal.</title>
        <authorList>
            <person name="dos Santos J.D.N."/>
            <person name="Vitorino I.R."/>
            <person name="Kallscheuer N."/>
            <person name="Srivastava A."/>
            <person name="Krautwurst S."/>
            <person name="Marz M."/>
            <person name="Jogler C."/>
            <person name="Lobo Da Cunha A."/>
            <person name="Catita J."/>
            <person name="Goncalves H."/>
            <person name="Gonzalez I."/>
            <person name="Reyes F."/>
            <person name="Lage O.M."/>
        </authorList>
    </citation>
    <scope>NUCLEOTIDE SEQUENCE</scope>
    <source>
        <strain evidence="2">M600PL45_2</strain>
    </source>
</reference>
<dbReference type="EMBL" id="JAKWJU010000002">
    <property type="protein sequence ID" value="MCH6159513.1"/>
    <property type="molecule type" value="Genomic_DNA"/>
</dbReference>
<evidence type="ECO:0000313" key="2">
    <source>
        <dbReference type="EMBL" id="MCH6159513.1"/>
    </source>
</evidence>
<protein>
    <submittedName>
        <fullName evidence="2">Uncharacterized protein</fullName>
    </submittedName>
</protein>
<evidence type="ECO:0000313" key="3">
    <source>
        <dbReference type="Proteomes" id="UP001166784"/>
    </source>
</evidence>
<feature type="compositionally biased region" description="Acidic residues" evidence="1">
    <location>
        <begin position="62"/>
        <end position="78"/>
    </location>
</feature>
<feature type="compositionally biased region" description="Gly residues" evidence="1">
    <location>
        <begin position="97"/>
        <end position="108"/>
    </location>
</feature>
<feature type="compositionally biased region" description="Polar residues" evidence="1">
    <location>
        <begin position="13"/>
        <end position="29"/>
    </location>
</feature>
<comment type="caution">
    <text evidence="2">The sequence shown here is derived from an EMBL/GenBank/DDBJ whole genome shotgun (WGS) entry which is preliminary data.</text>
</comment>
<feature type="compositionally biased region" description="Gly residues" evidence="1">
    <location>
        <begin position="137"/>
        <end position="153"/>
    </location>
</feature>